<dbReference type="CTD" id="8737"/>
<sequence length="686" mass="77777">MPLDDIRMSSGDLLDKEPLDAGGFGMVFLCCHRRHGLVVLKTVYTGPQRTEFNASLLEEGKIMHRLDHSRVVKLLGLILEDGNYSLVMEYMKKGNLMNVLQAVSVPLAVKGRFILEIIEGMSYLHKKNVIHKDLKPENILVDDDFHIKIADLGVASFQTWSKLTKEETNRHRKSKSGSACAKANGGTLYYMAVEHLESINAKPTEKSDVYSFGIVLWVIIAGKEPYEDALNERQIYFCIIKGDRPKLEEVKQQCPRVIEDLMQACWDKDMNKRPTFQECDKEFRPIYCQQLEMDVEDGVKKMKSAYPSPRACVVRMESLHLDYVSESPSVSGTVVDGPHSLHSSQGLMVDAAVDETSFLPCPPNEPEESEVCEEAATSSLEKKLQDELSYHQHGSRLDQLENQKINVANERSRRVFHEMAPVNPASAMSQELHMRVPFNQHEDRISRSVPIYKVPDLKEEELSHQRPHNSENLGISYSTGDVSRTRNEPRGVSETVGNMHEFTSRMAGMSSIPKHPVPESTAGAQSYKQTLPAEPEEPVTYSISEGSYIQIGNYNYMTVASELPETTEIAENSYSRYKVLGIFECTTLVNKEHLDLVRSNLFRNWKTCARKLGLTEPEIDEIDHDYERDGLREKVYQMMYKWTMKEGSKNTTVGKLAKALYDCQRTDLLNSLIILTHGQAALEILD</sequence>
<dbReference type="InterPro" id="IPR000719">
    <property type="entry name" value="Prot_kinase_dom"/>
</dbReference>
<dbReference type="Proteomes" id="UP000515156">
    <property type="component" value="Chromosome 1"/>
</dbReference>
<keyword evidence="5" id="KW-0675">Receptor</keyword>
<dbReference type="SMART" id="SM00220">
    <property type="entry name" value="S_TKc"/>
    <property type="match status" value="1"/>
</dbReference>
<feature type="domain" description="Death" evidence="3">
    <location>
        <begin position="590"/>
        <end position="676"/>
    </location>
</feature>
<gene>
    <name evidence="5" type="primary">RIPK1</name>
</gene>
<dbReference type="InterPro" id="IPR001245">
    <property type="entry name" value="Ser-Thr/Tyr_kinase_cat_dom"/>
</dbReference>
<protein>
    <submittedName>
        <fullName evidence="5">Receptor-interacting serine/threonine-protein kinase 1 isoform X1</fullName>
    </submittedName>
</protein>
<accession>A0A6P7YP44</accession>
<dbReference type="SUPFAM" id="SSF56112">
    <property type="entry name" value="Protein kinase-like (PK-like)"/>
    <property type="match status" value="1"/>
</dbReference>
<dbReference type="GO" id="GO:0004706">
    <property type="term" value="F:JUN kinase kinase kinase activity"/>
    <property type="evidence" value="ECO:0007669"/>
    <property type="project" value="TreeGrafter"/>
</dbReference>
<dbReference type="PANTHER" id="PTHR44329">
    <property type="entry name" value="SERINE/THREONINE-PROTEIN KINASE TNNI3K-RELATED"/>
    <property type="match status" value="1"/>
</dbReference>
<keyword evidence="4" id="KW-1185">Reference proteome</keyword>
<dbReference type="Pfam" id="PF00531">
    <property type="entry name" value="Death"/>
    <property type="match status" value="1"/>
</dbReference>
<dbReference type="Pfam" id="PF07714">
    <property type="entry name" value="PK_Tyr_Ser-Thr"/>
    <property type="match status" value="1"/>
</dbReference>
<evidence type="ECO:0000313" key="5">
    <source>
        <dbReference type="RefSeq" id="XP_030066783.1"/>
    </source>
</evidence>
<dbReference type="FunCoup" id="A0A6P7YP44">
    <property type="interactions" value="1186"/>
</dbReference>
<dbReference type="GO" id="GO:0071345">
    <property type="term" value="P:cellular response to cytokine stimulus"/>
    <property type="evidence" value="ECO:0007669"/>
    <property type="project" value="UniProtKB-ARBA"/>
</dbReference>
<dbReference type="GO" id="GO:0009893">
    <property type="term" value="P:positive regulation of metabolic process"/>
    <property type="evidence" value="ECO:0007669"/>
    <property type="project" value="UniProtKB-ARBA"/>
</dbReference>
<dbReference type="GO" id="GO:0043123">
    <property type="term" value="P:positive regulation of canonical NF-kappaB signal transduction"/>
    <property type="evidence" value="ECO:0007669"/>
    <property type="project" value="UniProtKB-ARBA"/>
</dbReference>
<dbReference type="GO" id="GO:0005524">
    <property type="term" value="F:ATP binding"/>
    <property type="evidence" value="ECO:0007669"/>
    <property type="project" value="InterPro"/>
</dbReference>
<dbReference type="Gene3D" id="1.10.533.10">
    <property type="entry name" value="Death Domain, Fas"/>
    <property type="match status" value="1"/>
</dbReference>
<evidence type="ECO:0000313" key="4">
    <source>
        <dbReference type="Proteomes" id="UP000515156"/>
    </source>
</evidence>
<dbReference type="Gene3D" id="1.10.510.10">
    <property type="entry name" value="Transferase(Phosphotransferase) domain 1"/>
    <property type="match status" value="1"/>
</dbReference>
<dbReference type="PANTHER" id="PTHR44329:SF6">
    <property type="entry name" value="RECEPTOR-INTERACTING SERINE_THREONINE-PROTEIN KINASE 1"/>
    <property type="match status" value="1"/>
</dbReference>
<keyword evidence="5" id="KW-0418">Kinase</keyword>
<organism evidence="4 5">
    <name type="scientific">Microcaecilia unicolor</name>
    <dbReference type="NCBI Taxonomy" id="1415580"/>
    <lineage>
        <taxon>Eukaryota</taxon>
        <taxon>Metazoa</taxon>
        <taxon>Chordata</taxon>
        <taxon>Craniata</taxon>
        <taxon>Vertebrata</taxon>
        <taxon>Euteleostomi</taxon>
        <taxon>Amphibia</taxon>
        <taxon>Gymnophiona</taxon>
        <taxon>Siphonopidae</taxon>
        <taxon>Microcaecilia</taxon>
    </lineage>
</organism>
<dbReference type="OrthoDB" id="535509at2759"/>
<proteinExistence type="predicted"/>
<dbReference type="InterPro" id="IPR000488">
    <property type="entry name" value="Death_dom"/>
</dbReference>
<feature type="domain" description="Protein kinase" evidence="2">
    <location>
        <begin position="13"/>
        <end position="287"/>
    </location>
</feature>
<dbReference type="InterPro" id="IPR011029">
    <property type="entry name" value="DEATH-like_dom_sf"/>
</dbReference>
<feature type="compositionally biased region" description="Polar residues" evidence="1">
    <location>
        <begin position="470"/>
        <end position="482"/>
    </location>
</feature>
<evidence type="ECO:0000256" key="1">
    <source>
        <dbReference type="SAM" id="MobiDB-lite"/>
    </source>
</evidence>
<dbReference type="InterPro" id="IPR011009">
    <property type="entry name" value="Kinase-like_dom_sf"/>
</dbReference>
<name>A0A6P7YP44_9AMPH</name>
<dbReference type="PROSITE" id="PS50011">
    <property type="entry name" value="PROTEIN_KINASE_DOM"/>
    <property type="match status" value="1"/>
</dbReference>
<dbReference type="InterPro" id="IPR008271">
    <property type="entry name" value="Ser/Thr_kinase_AS"/>
</dbReference>
<reference evidence="5" key="1">
    <citation type="submission" date="2025-08" db="UniProtKB">
        <authorList>
            <consortium name="RefSeq"/>
        </authorList>
    </citation>
    <scope>IDENTIFICATION</scope>
</reference>
<dbReference type="SUPFAM" id="SSF47986">
    <property type="entry name" value="DEATH domain"/>
    <property type="match status" value="1"/>
</dbReference>
<dbReference type="AlphaFoldDB" id="A0A6P7YP44"/>
<dbReference type="KEGG" id="muo:115475165"/>
<feature type="region of interest" description="Disordered" evidence="1">
    <location>
        <begin position="461"/>
        <end position="493"/>
    </location>
</feature>
<keyword evidence="5" id="KW-0808">Transferase</keyword>
<dbReference type="GO" id="GO:0031349">
    <property type="term" value="P:positive regulation of defense response"/>
    <property type="evidence" value="ECO:0007669"/>
    <property type="project" value="UniProtKB-ARBA"/>
</dbReference>
<dbReference type="PROSITE" id="PS50017">
    <property type="entry name" value="DEATH_DOMAIN"/>
    <property type="match status" value="1"/>
</dbReference>
<dbReference type="InterPro" id="IPR051681">
    <property type="entry name" value="Ser/Thr_Kinases-Pseudokinases"/>
</dbReference>
<evidence type="ECO:0000259" key="3">
    <source>
        <dbReference type="PROSITE" id="PS50017"/>
    </source>
</evidence>
<evidence type="ECO:0000259" key="2">
    <source>
        <dbReference type="PROSITE" id="PS50011"/>
    </source>
</evidence>
<dbReference type="PROSITE" id="PS00108">
    <property type="entry name" value="PROTEIN_KINASE_ST"/>
    <property type="match status" value="1"/>
</dbReference>
<dbReference type="PRINTS" id="PR00109">
    <property type="entry name" value="TYRKINASE"/>
</dbReference>
<dbReference type="GeneID" id="115475165"/>
<dbReference type="InParanoid" id="A0A6P7YP44"/>
<dbReference type="FunFam" id="1.10.510.10:FF:000472">
    <property type="entry name" value="Receptor interacting serine/threonine kinase 1"/>
    <property type="match status" value="1"/>
</dbReference>
<dbReference type="RefSeq" id="XP_030066783.1">
    <property type="nucleotide sequence ID" value="XM_030210923.1"/>
</dbReference>
<dbReference type="SMART" id="SM00005">
    <property type="entry name" value="DEATH"/>
    <property type="match status" value="1"/>
</dbReference>